<accession>A0ACB9T3S7</accession>
<name>A0ACB9T3S7_HOLOL</name>
<dbReference type="Proteomes" id="UP001056778">
    <property type="component" value="Chromosome 5"/>
</dbReference>
<keyword evidence="2" id="KW-1185">Reference proteome</keyword>
<comment type="caution">
    <text evidence="1">The sequence shown here is derived from an EMBL/GenBank/DDBJ whole genome shotgun (WGS) entry which is preliminary data.</text>
</comment>
<gene>
    <name evidence="1" type="ORF">MML48_5g00011576</name>
</gene>
<evidence type="ECO:0000313" key="2">
    <source>
        <dbReference type="Proteomes" id="UP001056778"/>
    </source>
</evidence>
<protein>
    <submittedName>
        <fullName evidence="1">Medium-chain specific acyl-coa dehydrogenase mitochondrial-related</fullName>
    </submittedName>
</protein>
<reference evidence="1" key="1">
    <citation type="submission" date="2022-04" db="EMBL/GenBank/DDBJ databases">
        <title>Chromosome-scale genome assembly of Holotrichia oblita Faldermann.</title>
        <authorList>
            <person name="Rongchong L."/>
        </authorList>
    </citation>
    <scope>NUCLEOTIDE SEQUENCE</scope>
    <source>
        <strain evidence="1">81SQS9</strain>
    </source>
</reference>
<dbReference type="EMBL" id="CM043019">
    <property type="protein sequence ID" value="KAI4461436.1"/>
    <property type="molecule type" value="Genomic_DNA"/>
</dbReference>
<proteinExistence type="predicted"/>
<organism evidence="1 2">
    <name type="scientific">Holotrichia oblita</name>
    <name type="common">Chafer beetle</name>
    <dbReference type="NCBI Taxonomy" id="644536"/>
    <lineage>
        <taxon>Eukaryota</taxon>
        <taxon>Metazoa</taxon>
        <taxon>Ecdysozoa</taxon>
        <taxon>Arthropoda</taxon>
        <taxon>Hexapoda</taxon>
        <taxon>Insecta</taxon>
        <taxon>Pterygota</taxon>
        <taxon>Neoptera</taxon>
        <taxon>Endopterygota</taxon>
        <taxon>Coleoptera</taxon>
        <taxon>Polyphaga</taxon>
        <taxon>Scarabaeiformia</taxon>
        <taxon>Scarabaeidae</taxon>
        <taxon>Melolonthinae</taxon>
        <taxon>Holotrichia</taxon>
    </lineage>
</organism>
<sequence length="188" mass="20425">MEINMGQRASDTRGITFEEVRVPKENVLLGEGAGFKVAMSTFDKTRPGVAAGATGLAARALHEASKYANERKTFGIPIAHHQAVAFMLADMAIGVELARLGWMKSAWQADNRIRNSYVASIAKCYASNVANKCASNAVQVFGGAGYNSEYPVEKLIRDAKIFEIYEGTTEIQKVVISRAVIEHAKQSL</sequence>
<evidence type="ECO:0000313" key="1">
    <source>
        <dbReference type="EMBL" id="KAI4461436.1"/>
    </source>
</evidence>